<keyword evidence="4" id="KW-1015">Disulfide bond</keyword>
<keyword evidence="3" id="KW-0677">Repeat</keyword>
<dbReference type="InterPro" id="IPR049883">
    <property type="entry name" value="NOTCH1_EGF-like"/>
</dbReference>
<keyword evidence="2" id="KW-0732">Signal</keyword>
<evidence type="ECO:0000256" key="4">
    <source>
        <dbReference type="ARBA" id="ARBA00023157"/>
    </source>
</evidence>
<dbReference type="InterPro" id="IPR009030">
    <property type="entry name" value="Growth_fac_rcpt_cys_sf"/>
</dbReference>
<comment type="caution">
    <text evidence="5">Lacks conserved residue(s) required for the propagation of feature annotation.</text>
</comment>
<dbReference type="InterPro" id="IPR000152">
    <property type="entry name" value="EGF-type_Asp/Asn_hydroxyl_site"/>
</dbReference>
<feature type="domain" description="EGF-like" evidence="6">
    <location>
        <begin position="497"/>
        <end position="538"/>
    </location>
</feature>
<reference evidence="8" key="1">
    <citation type="submission" date="2025-08" db="UniProtKB">
        <authorList>
            <consortium name="RefSeq"/>
        </authorList>
    </citation>
    <scope>IDENTIFICATION</scope>
</reference>
<dbReference type="InterPro" id="IPR000742">
    <property type="entry name" value="EGF"/>
</dbReference>
<dbReference type="SMART" id="SM00181">
    <property type="entry name" value="EGF"/>
    <property type="match status" value="6"/>
</dbReference>
<name>A0ABM4BP74_HYDVU</name>
<evidence type="ECO:0000256" key="5">
    <source>
        <dbReference type="PROSITE-ProRule" id="PRU00076"/>
    </source>
</evidence>
<feature type="domain" description="EGF-like" evidence="6">
    <location>
        <begin position="623"/>
        <end position="664"/>
    </location>
</feature>
<dbReference type="PANTHER" id="PTHR24050">
    <property type="entry name" value="PA14 DOMAIN-CONTAINING PROTEIN"/>
    <property type="match status" value="1"/>
</dbReference>
<evidence type="ECO:0000256" key="3">
    <source>
        <dbReference type="ARBA" id="ARBA00022737"/>
    </source>
</evidence>
<gene>
    <name evidence="8" type="primary">LOC136079122</name>
</gene>
<dbReference type="InterPro" id="IPR052235">
    <property type="entry name" value="Nephronectin_domain"/>
</dbReference>
<dbReference type="PROSITE" id="PS00010">
    <property type="entry name" value="ASX_HYDROXYL"/>
    <property type="match status" value="4"/>
</dbReference>
<feature type="domain" description="EGF-like" evidence="6">
    <location>
        <begin position="539"/>
        <end position="580"/>
    </location>
</feature>
<dbReference type="SUPFAM" id="SSF57184">
    <property type="entry name" value="Growth factor receptor domain"/>
    <property type="match status" value="2"/>
</dbReference>
<organism evidence="7 8">
    <name type="scientific">Hydra vulgaris</name>
    <name type="common">Hydra</name>
    <name type="synonym">Hydra attenuata</name>
    <dbReference type="NCBI Taxonomy" id="6087"/>
    <lineage>
        <taxon>Eukaryota</taxon>
        <taxon>Metazoa</taxon>
        <taxon>Cnidaria</taxon>
        <taxon>Hydrozoa</taxon>
        <taxon>Hydroidolina</taxon>
        <taxon>Anthoathecata</taxon>
        <taxon>Aplanulata</taxon>
        <taxon>Hydridae</taxon>
        <taxon>Hydra</taxon>
    </lineage>
</organism>
<evidence type="ECO:0000256" key="2">
    <source>
        <dbReference type="ARBA" id="ARBA00022729"/>
    </source>
</evidence>
<keyword evidence="1 5" id="KW-0245">EGF-like domain</keyword>
<dbReference type="PANTHER" id="PTHR24050:SF27">
    <property type="entry name" value="FIBRILLIN-1"/>
    <property type="match status" value="1"/>
</dbReference>
<protein>
    <submittedName>
        <fullName evidence="8">Uncharacterized protein LOC136079122</fullName>
    </submittedName>
</protein>
<dbReference type="Gene3D" id="2.10.25.10">
    <property type="entry name" value="Laminin"/>
    <property type="match status" value="6"/>
</dbReference>
<dbReference type="PROSITE" id="PS01186">
    <property type="entry name" value="EGF_2"/>
    <property type="match status" value="5"/>
</dbReference>
<dbReference type="PROSITE" id="PS01187">
    <property type="entry name" value="EGF_CA"/>
    <property type="match status" value="2"/>
</dbReference>
<proteinExistence type="predicted"/>
<dbReference type="RefSeq" id="XP_065650911.1">
    <property type="nucleotide sequence ID" value="XM_065794839.1"/>
</dbReference>
<sequence length="818" mass="92945">MVKLRVEDKNLKVCPNNLTSNQLRNGCNGCAAGFNFNIASGQCEDFNECTNLLHVCTGNNKVCQNTVGSYKCLCIDGWILDLLPPDVASAEHNAACRYNFFGNNSPTCRRNEIALIPKLDREYLISFDIGPYWFKTNISLIHFTDCYSIDGCNPILHVYIALNGKIRVLNKHESYEGGAINETVLTSIEISQVLNNSDNFYKYTIKLNKEIVTSKLKKDVQSYKDVKVYASCFKDLLSNFNLINGIKSNGILPVVIIPTDLNLEKVWIHANRFMKTQYSHNQINGNANINNETLGIWVLKEHMLVIFRQFEYYGGFINVSVKTYTSQSAFWDVFIINNFGGFVRKIPFNTTHNGFFTCDIVLEYDEIKNSKFNKEIKEDLRCDTYLKEVRKNDSYLLELLDNDLLIGFYINFDYQSKWKNIESSMYLFSVNVSLDGLKRCPNGWVLNTHGNGCVDYDECKSLNPPCSWKSSVCINTNGSYKCSCKEGWFLDGESCLDFDECKSLNPPCSWKNSVCINTNGGHNCSCKEGWFLDGESCLDYDECKSSKPPCSWINSECINTNGGYNCSCKEGWFLDGESCLDFDECKSLNPPCSWKNSVCINTNGKYNCSCKEGWFLNGESCLDYDECKRFNPPCSWKNSVCVNTNGSYICSCKEGWFLDGESCLDLQTVNIYIVVVDNFIAYVFPGSRVSSSAGVKPGYLIEHAINNIVHDIFKAFDKKNIPLKRPDLYIGNSKIIRESSSKFLGGILDENLLWRERIKTLEVKISINCYISLYIAMQIVHGAALIFSFDYKLVTDVNILVKSAFTLYIVQTKFMFTF</sequence>
<keyword evidence="7" id="KW-1185">Reference proteome</keyword>
<dbReference type="PROSITE" id="PS50026">
    <property type="entry name" value="EGF_3"/>
    <property type="match status" value="5"/>
</dbReference>
<dbReference type="Pfam" id="PF07645">
    <property type="entry name" value="EGF_CA"/>
    <property type="match status" value="6"/>
</dbReference>
<feature type="domain" description="EGF-like" evidence="6">
    <location>
        <begin position="455"/>
        <end position="496"/>
    </location>
</feature>
<evidence type="ECO:0000256" key="1">
    <source>
        <dbReference type="ARBA" id="ARBA00022536"/>
    </source>
</evidence>
<dbReference type="SUPFAM" id="SSF57196">
    <property type="entry name" value="EGF/Laminin"/>
    <property type="match status" value="1"/>
</dbReference>
<evidence type="ECO:0000259" key="6">
    <source>
        <dbReference type="PROSITE" id="PS50026"/>
    </source>
</evidence>
<dbReference type="InterPro" id="IPR018097">
    <property type="entry name" value="EGF_Ca-bd_CS"/>
</dbReference>
<accession>A0ABM4BP74</accession>
<evidence type="ECO:0000313" key="8">
    <source>
        <dbReference type="RefSeq" id="XP_065650911.1"/>
    </source>
</evidence>
<dbReference type="InterPro" id="IPR001881">
    <property type="entry name" value="EGF-like_Ca-bd_dom"/>
</dbReference>
<evidence type="ECO:0000313" key="7">
    <source>
        <dbReference type="Proteomes" id="UP001652625"/>
    </source>
</evidence>
<feature type="domain" description="EGF-like" evidence="6">
    <location>
        <begin position="581"/>
        <end position="622"/>
    </location>
</feature>
<dbReference type="GeneID" id="136079122"/>
<dbReference type="CDD" id="cd00054">
    <property type="entry name" value="EGF_CA"/>
    <property type="match status" value="6"/>
</dbReference>
<dbReference type="InterPro" id="IPR001368">
    <property type="entry name" value="TNFR/NGFR_Cys_rich_reg"/>
</dbReference>
<dbReference type="SMART" id="SM00179">
    <property type="entry name" value="EGF_CA"/>
    <property type="match status" value="6"/>
</dbReference>
<dbReference type="Proteomes" id="UP001652625">
    <property type="component" value="Chromosome 04"/>
</dbReference>
<dbReference type="SMART" id="SM00208">
    <property type="entry name" value="TNFR"/>
    <property type="match status" value="5"/>
</dbReference>